<evidence type="ECO:0000256" key="1">
    <source>
        <dbReference type="ARBA" id="ARBA00022603"/>
    </source>
</evidence>
<dbReference type="Pfam" id="PF02636">
    <property type="entry name" value="Methyltransf_28"/>
    <property type="match status" value="1"/>
</dbReference>
<dbReference type="PANTHER" id="PTHR12049:SF7">
    <property type="entry name" value="PROTEIN ARGININE METHYLTRANSFERASE NDUFAF7, MITOCHONDRIAL"/>
    <property type="match status" value="1"/>
</dbReference>
<dbReference type="OrthoDB" id="9794208at2"/>
<evidence type="ECO:0000256" key="2">
    <source>
        <dbReference type="ARBA" id="ARBA00022679"/>
    </source>
</evidence>
<dbReference type="SUPFAM" id="SSF53335">
    <property type="entry name" value="S-adenosyl-L-methionine-dependent methyltransferases"/>
    <property type="match status" value="1"/>
</dbReference>
<dbReference type="InterPro" id="IPR003788">
    <property type="entry name" value="NDUFAF7"/>
</dbReference>
<keyword evidence="1 3" id="KW-0489">Methyltransferase</keyword>
<dbReference type="EMBL" id="FQXE01000003">
    <property type="protein sequence ID" value="SHH46190.1"/>
    <property type="molecule type" value="Genomic_DNA"/>
</dbReference>
<proteinExistence type="predicted"/>
<dbReference type="Gene3D" id="3.40.50.12710">
    <property type="match status" value="1"/>
</dbReference>
<name>A0A1M5T6G4_9BURK</name>
<dbReference type="GO" id="GO:0032259">
    <property type="term" value="P:methylation"/>
    <property type="evidence" value="ECO:0007669"/>
    <property type="project" value="UniProtKB-KW"/>
</dbReference>
<keyword evidence="4" id="KW-1185">Reference proteome</keyword>
<reference evidence="3 4" key="1">
    <citation type="submission" date="2016-11" db="EMBL/GenBank/DDBJ databases">
        <authorList>
            <person name="Jaros S."/>
            <person name="Januszkiewicz K."/>
            <person name="Wedrychowicz H."/>
        </authorList>
    </citation>
    <scope>NUCLEOTIDE SEQUENCE [LARGE SCALE GENOMIC DNA]</scope>
    <source>
        <strain evidence="3 4">CGMCC 1.10190</strain>
    </source>
</reference>
<sequence length="408" mass="43812">MSSPIQTLAPSGLPGLDRDSAAHKQAMESFLVRQIVGMEQGFMPFEQWMNLTLYAPGLGYYAAGNTKFGAALPTGDFTTAPEMTPLFGQTLARQVAQVLEASNDTHVLEFGAGSGALAEAMIPALRGLGIEPVYQILEVSADLRARQRQRLAGFGASVSWLDALPEAFCGCVLANEVLDAMPATLFRWSDDGRVMEIGVRAGPGLPARGLAGYGAGSGSEGSPFELAQRLASQPLQDAIAGRMPPLPGYQSEINRQAETWVAQMGSWLKRGAALLIDYGFPQREYYHPQRNEGTLMCHFRHHAHSQPLVYAGLQDITTHVDFTAMADAALEGGLDVLGYTSQARFLMNAGMPELLAQADTAAQARTLSAAQKLLSEAEMGELFKVLAIGRGIDGPLVGFVRGDRRDRL</sequence>
<organism evidence="3 4">
    <name type="scientific">Pollutimonas bauzanensis</name>
    <dbReference type="NCBI Taxonomy" id="658167"/>
    <lineage>
        <taxon>Bacteria</taxon>
        <taxon>Pseudomonadati</taxon>
        <taxon>Pseudomonadota</taxon>
        <taxon>Betaproteobacteria</taxon>
        <taxon>Burkholderiales</taxon>
        <taxon>Alcaligenaceae</taxon>
        <taxon>Pollutimonas</taxon>
    </lineage>
</organism>
<keyword evidence="2 3" id="KW-0808">Transferase</keyword>
<dbReference type="AlphaFoldDB" id="A0A1M5T6G4"/>
<dbReference type="InterPro" id="IPR038375">
    <property type="entry name" value="NDUFAF7_sf"/>
</dbReference>
<dbReference type="RefSeq" id="WP_084135864.1">
    <property type="nucleotide sequence ID" value="NZ_FQXE01000003.1"/>
</dbReference>
<dbReference type="Proteomes" id="UP000184226">
    <property type="component" value="Unassembled WGS sequence"/>
</dbReference>
<dbReference type="PANTHER" id="PTHR12049">
    <property type="entry name" value="PROTEIN ARGININE METHYLTRANSFERASE NDUFAF7, MITOCHONDRIAL"/>
    <property type="match status" value="1"/>
</dbReference>
<dbReference type="STRING" id="658167.SAMN04488135_103281"/>
<accession>A0A1M5T6G4</accession>
<dbReference type="GO" id="GO:0035243">
    <property type="term" value="F:protein-arginine omega-N symmetric methyltransferase activity"/>
    <property type="evidence" value="ECO:0007669"/>
    <property type="project" value="TreeGrafter"/>
</dbReference>
<evidence type="ECO:0000313" key="4">
    <source>
        <dbReference type="Proteomes" id="UP000184226"/>
    </source>
</evidence>
<dbReference type="InterPro" id="IPR029063">
    <property type="entry name" value="SAM-dependent_MTases_sf"/>
</dbReference>
<gene>
    <name evidence="3" type="ORF">SAMN04488135_103281</name>
</gene>
<protein>
    <submittedName>
        <fullName evidence="3">SAM-dependent methyltransferase, MidA family</fullName>
    </submittedName>
</protein>
<evidence type="ECO:0000313" key="3">
    <source>
        <dbReference type="EMBL" id="SHH46190.1"/>
    </source>
</evidence>